<dbReference type="EMBL" id="PTPZ01000002">
    <property type="protein sequence ID" value="PPZ92222.1"/>
    <property type="molecule type" value="Genomic_DNA"/>
</dbReference>
<accession>A0A2S7I6L4</accession>
<feature type="chain" id="PRO_5015578009" evidence="1">
    <location>
        <begin position="21"/>
        <end position="295"/>
    </location>
</feature>
<name>A0A2S7I6L4_9FLAO</name>
<evidence type="ECO:0000313" key="2">
    <source>
        <dbReference type="EMBL" id="PPZ92222.1"/>
    </source>
</evidence>
<keyword evidence="1" id="KW-0732">Signal</keyword>
<feature type="signal peptide" evidence="1">
    <location>
        <begin position="1"/>
        <end position="20"/>
    </location>
</feature>
<reference evidence="2 3" key="1">
    <citation type="submission" date="2018-02" db="EMBL/GenBank/DDBJ databases">
        <title>Draft genome sequence of bacterial isolates from marine environment.</title>
        <authorList>
            <person name="Singh S.K."/>
            <person name="Hill R."/>
            <person name="Major S."/>
            <person name="Cai H."/>
            <person name="Li Y."/>
        </authorList>
    </citation>
    <scope>NUCLEOTIDE SEQUENCE [LARGE SCALE GENOMIC DNA]</scope>
    <source>
        <strain evidence="2 3">IMET F</strain>
    </source>
</reference>
<dbReference type="Proteomes" id="UP000238565">
    <property type="component" value="Unassembled WGS sequence"/>
</dbReference>
<protein>
    <submittedName>
        <fullName evidence="2">GLPGLI family protein</fullName>
    </submittedName>
</protein>
<dbReference type="InterPro" id="IPR005901">
    <property type="entry name" value="GLPGLI"/>
</dbReference>
<dbReference type="RefSeq" id="WP_104793039.1">
    <property type="nucleotide sequence ID" value="NZ_PTPZ01000002.1"/>
</dbReference>
<evidence type="ECO:0000313" key="3">
    <source>
        <dbReference type="Proteomes" id="UP000238565"/>
    </source>
</evidence>
<evidence type="ECO:0000256" key="1">
    <source>
        <dbReference type="SAM" id="SignalP"/>
    </source>
</evidence>
<comment type="caution">
    <text evidence="2">The sequence shown here is derived from an EMBL/GenBank/DDBJ whole genome shotgun (WGS) entry which is preliminary data.</text>
</comment>
<sequence>MKWYKSLSFALLFLVTLANAQSANRFFYELTFKPKKGIDSLQKAVMILDVTDKKSLYRDYLTVSQDSVLKIEVEKMQKAGVFKDLSKSFQMPKFAYKITKEYPTMKVNFSERMLNSVFGYNEEPKFNWKISNDKQKIGEYEAQKATTEFGGRKWTAWFTESIPFPDGPYKFSGLPGLIVKIEDAEKNFSWVLTANKPLKEFEELSYSEKLSAQFGARNDVTIINRDKFESSFEEYKKDPFASIRAQITPEMKAMKMPGNDKTMGEMMSDQEKSIKDFYNASNNTVEIYTPEKAKK</sequence>
<organism evidence="2 3">
    <name type="scientific">Cloacibacterium normanense</name>
    <dbReference type="NCBI Taxonomy" id="237258"/>
    <lineage>
        <taxon>Bacteria</taxon>
        <taxon>Pseudomonadati</taxon>
        <taxon>Bacteroidota</taxon>
        <taxon>Flavobacteriia</taxon>
        <taxon>Flavobacteriales</taxon>
        <taxon>Weeksellaceae</taxon>
    </lineage>
</organism>
<proteinExistence type="predicted"/>
<gene>
    <name evidence="2" type="ORF">C3729_04405</name>
</gene>
<dbReference type="AlphaFoldDB" id="A0A2S7I6L4"/>
<dbReference type="Pfam" id="PF09697">
    <property type="entry name" value="Porph_ging"/>
    <property type="match status" value="1"/>
</dbReference>
<dbReference type="NCBIfam" id="TIGR01200">
    <property type="entry name" value="GLPGLI"/>
    <property type="match status" value="1"/>
</dbReference>